<dbReference type="AlphaFoldDB" id="A0A5B8I9I5"/>
<name>A0A5B8I9I5_9GAMM</name>
<evidence type="ECO:0000313" key="2">
    <source>
        <dbReference type="EMBL" id="QDX29617.1"/>
    </source>
</evidence>
<dbReference type="Proteomes" id="UP000320591">
    <property type="component" value="Chromosome"/>
</dbReference>
<feature type="region of interest" description="Disordered" evidence="1">
    <location>
        <begin position="1"/>
        <end position="27"/>
    </location>
</feature>
<evidence type="ECO:0008006" key="4">
    <source>
        <dbReference type="Google" id="ProtNLM"/>
    </source>
</evidence>
<protein>
    <recommendedName>
        <fullName evidence="4">Ribbon-helix-helix protein, CopG family</fullName>
    </recommendedName>
</protein>
<accession>A0A5B8I9I5</accession>
<keyword evidence="3" id="KW-1185">Reference proteome</keyword>
<evidence type="ECO:0000313" key="3">
    <source>
        <dbReference type="Proteomes" id="UP000320591"/>
    </source>
</evidence>
<organism evidence="2 3">
    <name type="scientific">Dickeya poaceiphila</name>
    <dbReference type="NCBI Taxonomy" id="568768"/>
    <lineage>
        <taxon>Bacteria</taxon>
        <taxon>Pseudomonadati</taxon>
        <taxon>Pseudomonadota</taxon>
        <taxon>Gammaproteobacteria</taxon>
        <taxon>Enterobacterales</taxon>
        <taxon>Pectobacteriaceae</taxon>
        <taxon>Dickeya</taxon>
    </lineage>
</organism>
<dbReference type="KEGG" id="dic:Dpoa569_0001415"/>
<dbReference type="EMBL" id="CP042220">
    <property type="protein sequence ID" value="QDX29617.1"/>
    <property type="molecule type" value="Genomic_DNA"/>
</dbReference>
<gene>
    <name evidence="2" type="ORF">Dpoa569_0001415</name>
</gene>
<evidence type="ECO:0000256" key="1">
    <source>
        <dbReference type="SAM" id="MobiDB-lite"/>
    </source>
</evidence>
<feature type="compositionally biased region" description="Basic and acidic residues" evidence="1">
    <location>
        <begin position="1"/>
        <end position="10"/>
    </location>
</feature>
<sequence length="64" mass="7242">MTQENHDQRSRLPRGIASRNPTPMRLSEDERARLAALAEKESRSLSSMARLVFLRGLESFNAEG</sequence>
<proteinExistence type="predicted"/>
<reference evidence="2 3" key="1">
    <citation type="journal article" date="2019" name="Environ. Microbiol.">
        <title>The phytopathogenic nature of Dickeya aquatica 174/2 and the dynamic early evolution of Dickeya pathogenicity.</title>
        <authorList>
            <person name="Duprey A."/>
            <person name="Taib N."/>
            <person name="Leonard S."/>
            <person name="Garin T."/>
            <person name="Flandrois J.P."/>
            <person name="Nasser W."/>
            <person name="Brochier-Armanet C."/>
            <person name="Reverchon S."/>
        </authorList>
    </citation>
    <scope>NUCLEOTIDE SEQUENCE [LARGE SCALE GENOMIC DNA]</scope>
    <source>
        <strain evidence="2 3">NCPPB 569</strain>
    </source>
</reference>